<evidence type="ECO:0000256" key="2">
    <source>
        <dbReference type="SAM" id="Phobius"/>
    </source>
</evidence>
<reference evidence="3 4" key="1">
    <citation type="submission" date="2015-02" db="EMBL/GenBank/DDBJ databases">
        <title>Draft genome sequences of ten Microbacterium spp. with emphasis on heavy metal contaminated environments.</title>
        <authorList>
            <person name="Corretto E."/>
        </authorList>
    </citation>
    <scope>NUCLEOTIDE SEQUENCE [LARGE SCALE GENOMIC DNA]</scope>
    <source>
        <strain evidence="3 4">ARN176</strain>
    </source>
</reference>
<dbReference type="Proteomes" id="UP000033740">
    <property type="component" value="Unassembled WGS sequence"/>
</dbReference>
<dbReference type="STRING" id="582680.RS86_02046"/>
<dbReference type="AlphaFoldDB" id="A0A0F0LIA5"/>
<keyword evidence="2" id="KW-0472">Membrane</keyword>
<evidence type="ECO:0000313" key="3">
    <source>
        <dbReference type="EMBL" id="KJL32873.1"/>
    </source>
</evidence>
<protein>
    <submittedName>
        <fullName evidence="3">Uncharacterized protein</fullName>
    </submittedName>
</protein>
<evidence type="ECO:0000256" key="1">
    <source>
        <dbReference type="SAM" id="MobiDB-lite"/>
    </source>
</evidence>
<keyword evidence="2" id="KW-1133">Transmembrane helix</keyword>
<keyword evidence="4" id="KW-1185">Reference proteome</keyword>
<feature type="region of interest" description="Disordered" evidence="1">
    <location>
        <begin position="65"/>
        <end position="104"/>
    </location>
</feature>
<sequence length="104" mass="10713">MLIAVLDEAVVRMDVSLALSLTAMPAAWLFALGLVVIGIVLAGTSGRIRIQAILAAMLGGSTPTVVRPDAGARSERPARAEFRPAGARGARSPGRSSLRSPLHG</sequence>
<comment type="caution">
    <text evidence="3">The sequence shown here is derived from an EMBL/GenBank/DDBJ whole genome shotgun (WGS) entry which is preliminary data.</text>
</comment>
<evidence type="ECO:0000313" key="4">
    <source>
        <dbReference type="Proteomes" id="UP000033740"/>
    </source>
</evidence>
<organism evidence="3 4">
    <name type="scientific">Microbacterium azadirachtae</name>
    <dbReference type="NCBI Taxonomy" id="582680"/>
    <lineage>
        <taxon>Bacteria</taxon>
        <taxon>Bacillati</taxon>
        <taxon>Actinomycetota</taxon>
        <taxon>Actinomycetes</taxon>
        <taxon>Micrococcales</taxon>
        <taxon>Microbacteriaceae</taxon>
        <taxon>Microbacterium</taxon>
    </lineage>
</organism>
<feature type="compositionally biased region" description="Low complexity" evidence="1">
    <location>
        <begin position="83"/>
        <end position="104"/>
    </location>
</feature>
<keyword evidence="2" id="KW-0812">Transmembrane</keyword>
<dbReference type="PATRIC" id="fig|582680.6.peg.2111"/>
<name>A0A0F0LIA5_9MICO</name>
<accession>A0A0F0LIA5</accession>
<feature type="transmembrane region" description="Helical" evidence="2">
    <location>
        <begin position="17"/>
        <end position="42"/>
    </location>
</feature>
<dbReference type="EMBL" id="JYIX01000035">
    <property type="protein sequence ID" value="KJL32873.1"/>
    <property type="molecule type" value="Genomic_DNA"/>
</dbReference>
<gene>
    <name evidence="3" type="ORF">RS86_02046</name>
</gene>
<feature type="compositionally biased region" description="Basic and acidic residues" evidence="1">
    <location>
        <begin position="70"/>
        <end position="82"/>
    </location>
</feature>
<proteinExistence type="predicted"/>